<gene>
    <name evidence="1" type="ORF">IFJ75_14305</name>
</gene>
<dbReference type="Proteomes" id="UP000663918">
    <property type="component" value="Chromosome"/>
</dbReference>
<protein>
    <submittedName>
        <fullName evidence="1">Uncharacterized protein</fullName>
    </submittedName>
</protein>
<reference evidence="1" key="1">
    <citation type="submission" date="2020-09" db="EMBL/GenBank/DDBJ databases">
        <title>Brevundimonas sp. LVF2 isolated from a puddle in Goettingen, Germany.</title>
        <authorList>
            <person name="Friedrich I."/>
            <person name="Klassen A."/>
            <person name="Hannes N."/>
            <person name="Schneider D."/>
            <person name="Hertel R."/>
            <person name="Daniel R."/>
        </authorList>
    </citation>
    <scope>NUCLEOTIDE SEQUENCE</scope>
    <source>
        <strain evidence="1">LVF2</strain>
    </source>
</reference>
<evidence type="ECO:0000313" key="2">
    <source>
        <dbReference type="Proteomes" id="UP000663918"/>
    </source>
</evidence>
<evidence type="ECO:0000313" key="1">
    <source>
        <dbReference type="EMBL" id="QTC90440.1"/>
    </source>
</evidence>
<sequence length="212" mass="23160">MTTTTISEWNALVATHKAALAAEIASNDPNASLSEAEHDLIDGAEWQARKTVLHAPAPDLNGMAYKLWLLVDLEGSWAGDQPDNLAFLQRLLDDDDIDGGFPIVRLLQDCLRLAGVDSPILALTRSEDKQWPELVEAFKEAHAYINRPGPDEVTEEEAANFGPIRDALYVYPVANLAELREKLALIKSDDGGDDRGFKAIAEDIERLSGIAA</sequence>
<dbReference type="AlphaFoldDB" id="A0A975BZF3"/>
<keyword evidence="2" id="KW-1185">Reference proteome</keyword>
<dbReference type="KEGG" id="bgoe:IFJ75_14305"/>
<accession>A0A975BZF3</accession>
<proteinExistence type="predicted"/>
<dbReference type="RefSeq" id="WP_207868856.1">
    <property type="nucleotide sequence ID" value="NZ_CP062222.1"/>
</dbReference>
<name>A0A975BZF3_9CAUL</name>
<dbReference type="EMBL" id="CP062222">
    <property type="protein sequence ID" value="QTC90440.1"/>
    <property type="molecule type" value="Genomic_DNA"/>
</dbReference>
<organism evidence="1 2">
    <name type="scientific">Brevundimonas goettingensis</name>
    <dbReference type="NCBI Taxonomy" id="2774190"/>
    <lineage>
        <taxon>Bacteria</taxon>
        <taxon>Pseudomonadati</taxon>
        <taxon>Pseudomonadota</taxon>
        <taxon>Alphaproteobacteria</taxon>
        <taxon>Caulobacterales</taxon>
        <taxon>Caulobacteraceae</taxon>
        <taxon>Brevundimonas</taxon>
    </lineage>
</organism>